<keyword evidence="3" id="KW-0143">Chaperone</keyword>
<dbReference type="SMART" id="SM00228">
    <property type="entry name" value="PDZ"/>
    <property type="match status" value="1"/>
</dbReference>
<name>A0AAU9UF77_EUPED</name>
<accession>A0AAU9UF77</accession>
<dbReference type="EMBL" id="CAKOGL010000018">
    <property type="protein sequence ID" value="CAH2097838.1"/>
    <property type="molecule type" value="Genomic_DNA"/>
</dbReference>
<dbReference type="FunFam" id="2.30.42.10:FF:000107">
    <property type="entry name" value="26S proteasome non-ATPase regulatory subunit 9"/>
    <property type="match status" value="1"/>
</dbReference>
<protein>
    <recommendedName>
        <fullName evidence="2">26S proteasome non-ATPase regulatory subunit 9</fullName>
    </recommendedName>
    <alternativeName>
        <fullName evidence="4">26S proteasome regulatory subunit p27</fullName>
    </alternativeName>
</protein>
<evidence type="ECO:0000313" key="7">
    <source>
        <dbReference type="EMBL" id="CAH2097838.1"/>
    </source>
</evidence>
<dbReference type="InterPro" id="IPR036034">
    <property type="entry name" value="PDZ_sf"/>
</dbReference>
<dbReference type="Gene3D" id="2.30.42.10">
    <property type="match status" value="1"/>
</dbReference>
<dbReference type="GO" id="GO:0070682">
    <property type="term" value="P:proteasome regulatory particle assembly"/>
    <property type="evidence" value="ECO:0007669"/>
    <property type="project" value="InterPro"/>
</dbReference>
<dbReference type="GO" id="GO:0005737">
    <property type="term" value="C:cytoplasm"/>
    <property type="evidence" value="ECO:0007669"/>
    <property type="project" value="TreeGrafter"/>
</dbReference>
<dbReference type="SUPFAM" id="SSF50156">
    <property type="entry name" value="PDZ domain-like"/>
    <property type="match status" value="1"/>
</dbReference>
<dbReference type="PANTHER" id="PTHR12651">
    <property type="entry name" value="26S PROTEASOME NON-ATPASE REGULATORY SUBUNIT 9"/>
    <property type="match status" value="1"/>
</dbReference>
<dbReference type="AlphaFoldDB" id="A0AAU9UF77"/>
<evidence type="ECO:0000256" key="2">
    <source>
        <dbReference type="ARBA" id="ARBA00014937"/>
    </source>
</evidence>
<reference evidence="7" key="1">
    <citation type="submission" date="2022-03" db="EMBL/GenBank/DDBJ databases">
        <authorList>
            <person name="Tunstrom K."/>
        </authorList>
    </citation>
    <scope>NUCLEOTIDE SEQUENCE</scope>
</reference>
<feature type="domain" description="PDZ" evidence="6">
    <location>
        <begin position="102"/>
        <end position="185"/>
    </location>
</feature>
<evidence type="ECO:0000259" key="6">
    <source>
        <dbReference type="SMART" id="SM00228"/>
    </source>
</evidence>
<keyword evidence="8" id="KW-1185">Reference proteome</keyword>
<evidence type="ECO:0000256" key="1">
    <source>
        <dbReference type="ARBA" id="ARBA00005256"/>
    </source>
</evidence>
<proteinExistence type="inferred from homology"/>
<dbReference type="PANTHER" id="PTHR12651:SF1">
    <property type="entry name" value="26S PROTEASOME NON-ATPASE REGULATORY SUBUNIT 9"/>
    <property type="match status" value="1"/>
</dbReference>
<feature type="region of interest" description="Disordered" evidence="5">
    <location>
        <begin position="48"/>
        <end position="68"/>
    </location>
</feature>
<evidence type="ECO:0000256" key="4">
    <source>
        <dbReference type="ARBA" id="ARBA00030007"/>
    </source>
</evidence>
<dbReference type="Proteomes" id="UP001153954">
    <property type="component" value="Unassembled WGS sequence"/>
</dbReference>
<dbReference type="InterPro" id="IPR035269">
    <property type="entry name" value="PSMD9"/>
</dbReference>
<organism evidence="7 8">
    <name type="scientific">Euphydryas editha</name>
    <name type="common">Edith's checkerspot</name>
    <dbReference type="NCBI Taxonomy" id="104508"/>
    <lineage>
        <taxon>Eukaryota</taxon>
        <taxon>Metazoa</taxon>
        <taxon>Ecdysozoa</taxon>
        <taxon>Arthropoda</taxon>
        <taxon>Hexapoda</taxon>
        <taxon>Insecta</taxon>
        <taxon>Pterygota</taxon>
        <taxon>Neoptera</taxon>
        <taxon>Endopterygota</taxon>
        <taxon>Lepidoptera</taxon>
        <taxon>Glossata</taxon>
        <taxon>Ditrysia</taxon>
        <taxon>Papilionoidea</taxon>
        <taxon>Nymphalidae</taxon>
        <taxon>Nymphalinae</taxon>
        <taxon>Euphydryas</taxon>
    </lineage>
</organism>
<dbReference type="Pfam" id="PF17820">
    <property type="entry name" value="PDZ_6"/>
    <property type="match status" value="1"/>
</dbReference>
<evidence type="ECO:0000256" key="5">
    <source>
        <dbReference type="SAM" id="MobiDB-lite"/>
    </source>
</evidence>
<dbReference type="GO" id="GO:0005634">
    <property type="term" value="C:nucleus"/>
    <property type="evidence" value="ECO:0007669"/>
    <property type="project" value="TreeGrafter"/>
</dbReference>
<evidence type="ECO:0000256" key="3">
    <source>
        <dbReference type="ARBA" id="ARBA00023186"/>
    </source>
</evidence>
<evidence type="ECO:0000313" key="8">
    <source>
        <dbReference type="Proteomes" id="UP001153954"/>
    </source>
</evidence>
<comment type="similarity">
    <text evidence="1">Belongs to the proteasome subunit p27 family.</text>
</comment>
<feature type="region of interest" description="Disordered" evidence="5">
    <location>
        <begin position="1"/>
        <end position="20"/>
    </location>
</feature>
<sequence>MVEKEKMISRHMDEAKSDEDRVMKMLKEELRKNGDINDNELILGNKDFEESNPKIDDKNHKIESETENPEVDLLQTDDEYLLSNIEKDLRAMKLGADVIDLGRFGRYPRGESNHDGDWVSSNRIFGTVSFVMPGSPADEGGLHKNDELIEFGYLSVKNFTDIHQLQNVVRLSIGRPLHIKVKRGRQLLNIGVIPRHWEKPGLVGCKIIKHRCGLELAN</sequence>
<dbReference type="InterPro" id="IPR041489">
    <property type="entry name" value="PDZ_6"/>
</dbReference>
<comment type="caution">
    <text evidence="7">The sequence shown here is derived from an EMBL/GenBank/DDBJ whole genome shotgun (WGS) entry which is preliminary data.</text>
</comment>
<feature type="compositionally biased region" description="Basic and acidic residues" evidence="5">
    <location>
        <begin position="48"/>
        <end position="64"/>
    </location>
</feature>
<gene>
    <name evidence="7" type="ORF">EEDITHA_LOCUS13013</name>
</gene>
<dbReference type="InterPro" id="IPR001478">
    <property type="entry name" value="PDZ"/>
</dbReference>